<evidence type="ECO:0000259" key="2">
    <source>
        <dbReference type="Pfam" id="PF14322"/>
    </source>
</evidence>
<name>U2I039_9SPHI</name>
<comment type="caution">
    <text evidence="3">The sequence shown here is derived from an EMBL/GenBank/DDBJ whole genome shotgun (WGS) entry which is preliminary data.</text>
</comment>
<feature type="chain" id="PRO_5004629462" description="SusD-like N-terminal domain-containing protein" evidence="1">
    <location>
        <begin position="23"/>
        <end position="454"/>
    </location>
</feature>
<evidence type="ECO:0000313" key="4">
    <source>
        <dbReference type="Proteomes" id="UP000016584"/>
    </source>
</evidence>
<dbReference type="Gene3D" id="1.25.40.390">
    <property type="match status" value="1"/>
</dbReference>
<dbReference type="eggNOG" id="COG1834">
    <property type="taxonomic scope" value="Bacteria"/>
</dbReference>
<organism evidence="3 4">
    <name type="scientific">Sphingobacterium paucimobilis HER1398</name>
    <dbReference type="NCBI Taxonomy" id="1346330"/>
    <lineage>
        <taxon>Bacteria</taxon>
        <taxon>Pseudomonadati</taxon>
        <taxon>Bacteroidota</taxon>
        <taxon>Sphingobacteriia</taxon>
        <taxon>Sphingobacteriales</taxon>
        <taxon>Sphingobacteriaceae</taxon>
        <taxon>Sphingobacterium</taxon>
    </lineage>
</organism>
<accession>U2I039</accession>
<feature type="signal peptide" evidence="1">
    <location>
        <begin position="1"/>
        <end position="22"/>
    </location>
</feature>
<dbReference type="SUPFAM" id="SSF48452">
    <property type="entry name" value="TPR-like"/>
    <property type="match status" value="1"/>
</dbReference>
<dbReference type="PATRIC" id="fig|1346330.5.peg.404"/>
<sequence>MRFIMKTQFIFCSIFFCLFQTACSDFLDLKSNNKLAVPDKLEDLQALLDSFQDMNERRTPSYLEAAADDYFLTDSRYIATLEDHKPLYEWLPVESKFQNDWSSAYTIVYNANFCLDILKKISKNETNSAVWSNIYGSSLFYRANAYLGLVWAYGAVFNPNGDNSSLSIVLREDSDFNKQSRLSSVATVYERILEDLKSAVDYLPEVPKLKSRPSKAAVYALLARTYLSMSDYSNAQYYAELALRINSDLMDYNNAADGIKINDAVPFERFNKETIYYADMALNFRLHVPTTGSYVDTTLYNSYHTDDLRKTAFFRSSESYQRFKGTYSMSTSWLFTGLTTAEMFLIKIESMCRIGDFKSAIKLLNNFRKYRWNKDRVFLELKADSRFEAIRIVLLERRKELLFRGLRLSDVKRQGLEDSSLKLKRKIQGRLVEVTATSDKLILGLPTDIEEYIK</sequence>
<reference evidence="3 4" key="1">
    <citation type="journal article" date="2013" name="Genome Announc.">
        <title>The Draft Genome Sequence of Sphingomonas paucimobilis Strain HER1398 (Proteobacteria), Host to the Giant PAU Phage, Indicates That It Is a Member of the Genus Sphingobacterium (Bacteroidetes).</title>
        <authorList>
            <person name="White R.A.III."/>
            <person name="Suttle C.A."/>
        </authorList>
    </citation>
    <scope>NUCLEOTIDE SEQUENCE [LARGE SCALE GENOMIC DNA]</scope>
    <source>
        <strain evidence="3 4">HER1398</strain>
    </source>
</reference>
<dbReference type="InterPro" id="IPR033985">
    <property type="entry name" value="SusD-like_N"/>
</dbReference>
<protein>
    <recommendedName>
        <fullName evidence="2">SusD-like N-terminal domain-containing protein</fullName>
    </recommendedName>
</protein>
<dbReference type="InterPro" id="IPR011990">
    <property type="entry name" value="TPR-like_helical_dom_sf"/>
</dbReference>
<keyword evidence="4" id="KW-1185">Reference proteome</keyword>
<evidence type="ECO:0000256" key="1">
    <source>
        <dbReference type="SAM" id="SignalP"/>
    </source>
</evidence>
<dbReference type="Pfam" id="PF14322">
    <property type="entry name" value="SusD-like_3"/>
    <property type="match status" value="1"/>
</dbReference>
<dbReference type="AlphaFoldDB" id="U2I039"/>
<dbReference type="STRING" id="1346330.M472_20610"/>
<keyword evidence="1" id="KW-0732">Signal</keyword>
<proteinExistence type="predicted"/>
<feature type="domain" description="SusD-like N-terminal" evidence="2">
    <location>
        <begin position="25"/>
        <end position="227"/>
    </location>
</feature>
<dbReference type="GO" id="GO:0009279">
    <property type="term" value="C:cell outer membrane"/>
    <property type="evidence" value="ECO:0007669"/>
    <property type="project" value="UniProtKB-SubCell"/>
</dbReference>
<evidence type="ECO:0000313" key="3">
    <source>
        <dbReference type="EMBL" id="ERJ61157.1"/>
    </source>
</evidence>
<gene>
    <name evidence="3" type="ORF">M472_20610</name>
</gene>
<dbReference type="EMBL" id="ATDL01000003">
    <property type="protein sequence ID" value="ERJ61157.1"/>
    <property type="molecule type" value="Genomic_DNA"/>
</dbReference>
<dbReference type="Proteomes" id="UP000016584">
    <property type="component" value="Unassembled WGS sequence"/>
</dbReference>